<name>A0ABR3MMN4_9TELE</name>
<sequence>MVCHKSVANFLNYVLDLSGSKFLADVEDCHSPPIWKHVLAIPHHKPDSSACLSNESVPPIHILSPEPSAISPHSSSAKWWLHRSALAA</sequence>
<gene>
    <name evidence="1" type="ORF">QQF64_003902</name>
</gene>
<keyword evidence="2" id="KW-1185">Reference proteome</keyword>
<organism evidence="1 2">
    <name type="scientific">Cirrhinus molitorella</name>
    <name type="common">mud carp</name>
    <dbReference type="NCBI Taxonomy" id="172907"/>
    <lineage>
        <taxon>Eukaryota</taxon>
        <taxon>Metazoa</taxon>
        <taxon>Chordata</taxon>
        <taxon>Craniata</taxon>
        <taxon>Vertebrata</taxon>
        <taxon>Euteleostomi</taxon>
        <taxon>Actinopterygii</taxon>
        <taxon>Neopterygii</taxon>
        <taxon>Teleostei</taxon>
        <taxon>Ostariophysi</taxon>
        <taxon>Cypriniformes</taxon>
        <taxon>Cyprinidae</taxon>
        <taxon>Labeoninae</taxon>
        <taxon>Labeonini</taxon>
        <taxon>Cirrhinus</taxon>
    </lineage>
</organism>
<dbReference type="EMBL" id="JAYMGO010000011">
    <property type="protein sequence ID" value="KAL1265875.1"/>
    <property type="molecule type" value="Genomic_DNA"/>
</dbReference>
<comment type="caution">
    <text evidence="1">The sequence shown here is derived from an EMBL/GenBank/DDBJ whole genome shotgun (WGS) entry which is preliminary data.</text>
</comment>
<proteinExistence type="predicted"/>
<protein>
    <submittedName>
        <fullName evidence="1">Uncharacterized protein</fullName>
    </submittedName>
</protein>
<reference evidence="1 2" key="1">
    <citation type="submission" date="2023-09" db="EMBL/GenBank/DDBJ databases">
        <authorList>
            <person name="Wang M."/>
        </authorList>
    </citation>
    <scope>NUCLEOTIDE SEQUENCE [LARGE SCALE GENOMIC DNA]</scope>
    <source>
        <strain evidence="1">GT-2023</strain>
        <tissue evidence="1">Liver</tissue>
    </source>
</reference>
<evidence type="ECO:0000313" key="1">
    <source>
        <dbReference type="EMBL" id="KAL1265875.1"/>
    </source>
</evidence>
<accession>A0ABR3MMN4</accession>
<dbReference type="Proteomes" id="UP001558613">
    <property type="component" value="Unassembled WGS sequence"/>
</dbReference>
<evidence type="ECO:0000313" key="2">
    <source>
        <dbReference type="Proteomes" id="UP001558613"/>
    </source>
</evidence>